<accession>A0A0D8L8G7</accession>
<gene>
    <name evidence="8" type="ORF">UA45_07585</name>
</gene>
<dbReference type="InterPro" id="IPR011051">
    <property type="entry name" value="RmlC_Cupin_sf"/>
</dbReference>
<name>A0A0D8L8G7_MORMO</name>
<dbReference type="PATRIC" id="fig|582.24.peg.2343"/>
<dbReference type="InterPro" id="IPR018060">
    <property type="entry name" value="HTH_AraC"/>
</dbReference>
<dbReference type="InterPro" id="IPR018062">
    <property type="entry name" value="HTH_AraC-typ_CS"/>
</dbReference>
<evidence type="ECO:0000256" key="3">
    <source>
        <dbReference type="ARBA" id="ARBA00023125"/>
    </source>
</evidence>
<dbReference type="SUPFAM" id="SSF51182">
    <property type="entry name" value="RmlC-like cupins"/>
    <property type="match status" value="1"/>
</dbReference>
<dbReference type="SUPFAM" id="SSF46689">
    <property type="entry name" value="Homeodomain-like"/>
    <property type="match status" value="1"/>
</dbReference>
<comment type="caution">
    <text evidence="8">The sequence shown here is derived from an EMBL/GenBank/DDBJ whole genome shotgun (WGS) entry which is preliminary data.</text>
</comment>
<evidence type="ECO:0000313" key="8">
    <source>
        <dbReference type="EMBL" id="KJF78225.1"/>
    </source>
</evidence>
<keyword evidence="5" id="KW-0804">Transcription</keyword>
<protein>
    <recommendedName>
        <fullName evidence="6">Arabinose operon regulatory protein</fullName>
    </recommendedName>
</protein>
<dbReference type="AlphaFoldDB" id="A0A0D8L8G7"/>
<dbReference type="Proteomes" id="UP000032582">
    <property type="component" value="Unassembled WGS sequence"/>
</dbReference>
<keyword evidence="3" id="KW-0238">DNA-binding</keyword>
<evidence type="ECO:0000256" key="5">
    <source>
        <dbReference type="ARBA" id="ARBA00023163"/>
    </source>
</evidence>
<keyword evidence="1" id="KW-0678">Repressor</keyword>
<reference evidence="8 9" key="1">
    <citation type="submission" date="2015-02" db="EMBL/GenBank/DDBJ databases">
        <title>Whole genome shotgun sequencing of cultured foodborne pathogen.</title>
        <authorList>
            <person name="Timme R."/>
            <person name="Allard M.W."/>
            <person name="Strain E."/>
            <person name="Evans P.S."/>
            <person name="Brown E."/>
        </authorList>
    </citation>
    <scope>NUCLEOTIDE SEQUENCE [LARGE SCALE GENOMIC DNA]</scope>
    <source>
        <strain evidence="8 9">GCSL-TSO-24</strain>
    </source>
</reference>
<evidence type="ECO:0000259" key="7">
    <source>
        <dbReference type="PROSITE" id="PS01124"/>
    </source>
</evidence>
<dbReference type="PROSITE" id="PS00041">
    <property type="entry name" value="HTH_ARAC_FAMILY_1"/>
    <property type="match status" value="1"/>
</dbReference>
<dbReference type="GO" id="GO:0003700">
    <property type="term" value="F:DNA-binding transcription factor activity"/>
    <property type="evidence" value="ECO:0007669"/>
    <property type="project" value="InterPro"/>
</dbReference>
<dbReference type="FunFam" id="1.10.10.60:FF:000132">
    <property type="entry name" value="AraC family transcriptional regulator"/>
    <property type="match status" value="1"/>
</dbReference>
<sequence>MARKSDISSLGVKDPVTLICRHEQFYSETEFALHHHPFGQLLYVASGVMEMTVEGQRYLAPAGFCIWIPPGTEHASYNKACASFKIIDISPQWAPQLPQMACVIELTPVFSAVMQDLFGRKVREPETEADRRLALVLTDQLLLSRCQPTYLPVTDDKLLAPVLSALENDPSDNTSLAEWAARRFTSERTLSRRCQQKLGMSFSEWRQRLRFLRAVALLQEGRSVQNVALDVGYSSSSAFIAMFSQLAGVTPERFRQQP</sequence>
<dbReference type="PROSITE" id="PS01124">
    <property type="entry name" value="HTH_ARAC_FAMILY_2"/>
    <property type="match status" value="1"/>
</dbReference>
<dbReference type="Pfam" id="PF02311">
    <property type="entry name" value="AraC_binding"/>
    <property type="match status" value="1"/>
</dbReference>
<dbReference type="PANTHER" id="PTHR11019:SF190">
    <property type="entry name" value="ARAC-FAMILY REGULATORY PROTEIN"/>
    <property type="match status" value="1"/>
</dbReference>
<dbReference type="GO" id="GO:0043565">
    <property type="term" value="F:sequence-specific DNA binding"/>
    <property type="evidence" value="ECO:0007669"/>
    <property type="project" value="InterPro"/>
</dbReference>
<dbReference type="Pfam" id="PF12833">
    <property type="entry name" value="HTH_18"/>
    <property type="match status" value="1"/>
</dbReference>
<dbReference type="Gene3D" id="1.10.10.60">
    <property type="entry name" value="Homeodomain-like"/>
    <property type="match status" value="1"/>
</dbReference>
<dbReference type="CDD" id="cd06124">
    <property type="entry name" value="cupin_NimR-like_N"/>
    <property type="match status" value="1"/>
</dbReference>
<dbReference type="Gene3D" id="2.60.120.10">
    <property type="entry name" value="Jelly Rolls"/>
    <property type="match status" value="1"/>
</dbReference>
<dbReference type="EMBL" id="JZSH01000064">
    <property type="protein sequence ID" value="KJF78225.1"/>
    <property type="molecule type" value="Genomic_DNA"/>
</dbReference>
<dbReference type="SMART" id="SM00342">
    <property type="entry name" value="HTH_ARAC"/>
    <property type="match status" value="1"/>
</dbReference>
<evidence type="ECO:0000256" key="4">
    <source>
        <dbReference type="ARBA" id="ARBA00023159"/>
    </source>
</evidence>
<evidence type="ECO:0000256" key="2">
    <source>
        <dbReference type="ARBA" id="ARBA00023015"/>
    </source>
</evidence>
<keyword evidence="4" id="KW-0010">Activator</keyword>
<dbReference type="InterPro" id="IPR014710">
    <property type="entry name" value="RmlC-like_jellyroll"/>
</dbReference>
<feature type="domain" description="HTH araC/xylS-type" evidence="7">
    <location>
        <begin position="160"/>
        <end position="257"/>
    </location>
</feature>
<evidence type="ECO:0000256" key="6">
    <source>
        <dbReference type="ARBA" id="ARBA00044978"/>
    </source>
</evidence>
<evidence type="ECO:0000313" key="9">
    <source>
        <dbReference type="Proteomes" id="UP000032582"/>
    </source>
</evidence>
<dbReference type="PRINTS" id="PR00032">
    <property type="entry name" value="HTHARAC"/>
</dbReference>
<organism evidence="8 9">
    <name type="scientific">Morganella morganii</name>
    <name type="common">Proteus morganii</name>
    <dbReference type="NCBI Taxonomy" id="582"/>
    <lineage>
        <taxon>Bacteria</taxon>
        <taxon>Pseudomonadati</taxon>
        <taxon>Pseudomonadota</taxon>
        <taxon>Gammaproteobacteria</taxon>
        <taxon>Enterobacterales</taxon>
        <taxon>Morganellaceae</taxon>
        <taxon>Morganella</taxon>
    </lineage>
</organism>
<dbReference type="RefSeq" id="WP_045138113.1">
    <property type="nucleotide sequence ID" value="NZ_JAKMWI010000001.1"/>
</dbReference>
<evidence type="ECO:0000256" key="1">
    <source>
        <dbReference type="ARBA" id="ARBA00022491"/>
    </source>
</evidence>
<dbReference type="InterPro" id="IPR003313">
    <property type="entry name" value="AraC-bd"/>
</dbReference>
<dbReference type="InterPro" id="IPR020449">
    <property type="entry name" value="Tscrpt_reg_AraC-type_HTH"/>
</dbReference>
<dbReference type="PANTHER" id="PTHR11019">
    <property type="entry name" value="HTH-TYPE TRANSCRIPTIONAL REGULATOR NIMR"/>
    <property type="match status" value="1"/>
</dbReference>
<keyword evidence="2" id="KW-0805">Transcription regulation</keyword>
<proteinExistence type="predicted"/>
<dbReference type="InterPro" id="IPR009057">
    <property type="entry name" value="Homeodomain-like_sf"/>
</dbReference>